<dbReference type="GO" id="GO:0008610">
    <property type="term" value="P:lipid biosynthetic process"/>
    <property type="evidence" value="ECO:0007669"/>
    <property type="project" value="InterPro"/>
</dbReference>
<sequence length="367" mass="40528">MQEQIVALFDKVASYFAVPFASWNSFLAAIGGVPDALLNIGTISAWPYLLSSMAIAYLLYLLARRQPGASPRSFRAFAFPREVYRHRSAIVDYKYVLIDLTLQGVVYVPVIAGCTWLSYKLALSLSGGAAASAGASLNPLADALILTVITFIVIDFATFFSHYLMHRFPVLWYFHEVHHSAEVMTPVTVLRVHPVEKIFNSAVGAFLGGLGAAAYAAIAGHKVDPLTVIGIDIFVFYFRVFGIHLRHSHIWLSYGTFLSHILISPAQHQIHHSVDPRHYDKNFGYVLAIWDLLFRSLYVPRQRESLQFGLAGTDPKDYSSVAALYITPFRKAMRHLRAPRSAAAEPAAPAGEAAVDLSGHKLVAPDK</sequence>
<evidence type="ECO:0000259" key="6">
    <source>
        <dbReference type="Pfam" id="PF04116"/>
    </source>
</evidence>
<dbReference type="EMBL" id="QYUP01000009">
    <property type="protein sequence ID" value="RJG27561.1"/>
    <property type="molecule type" value="Genomic_DNA"/>
</dbReference>
<dbReference type="RefSeq" id="WP_119809027.1">
    <property type="nucleotide sequence ID" value="NZ_QYUP01000009.1"/>
</dbReference>
<feature type="transmembrane region" description="Helical" evidence="5">
    <location>
        <begin position="12"/>
        <end position="33"/>
    </location>
</feature>
<feature type="transmembrane region" description="Helical" evidence="5">
    <location>
        <begin position="95"/>
        <end position="119"/>
    </location>
</feature>
<dbReference type="OrthoDB" id="9770329at2"/>
<keyword evidence="3 5" id="KW-1133">Transmembrane helix</keyword>
<dbReference type="Pfam" id="PF04116">
    <property type="entry name" value="FA_hydroxylase"/>
    <property type="match status" value="1"/>
</dbReference>
<dbReference type="AlphaFoldDB" id="A0A418Y8I0"/>
<feature type="transmembrane region" description="Helical" evidence="5">
    <location>
        <begin position="226"/>
        <end position="245"/>
    </location>
</feature>
<evidence type="ECO:0000256" key="1">
    <source>
        <dbReference type="ARBA" id="ARBA00004370"/>
    </source>
</evidence>
<protein>
    <submittedName>
        <fullName evidence="7">Sterol desaturase family protein</fullName>
    </submittedName>
</protein>
<evidence type="ECO:0000256" key="4">
    <source>
        <dbReference type="ARBA" id="ARBA00023136"/>
    </source>
</evidence>
<keyword evidence="8" id="KW-1185">Reference proteome</keyword>
<evidence type="ECO:0000313" key="8">
    <source>
        <dbReference type="Proteomes" id="UP000284006"/>
    </source>
</evidence>
<evidence type="ECO:0000256" key="2">
    <source>
        <dbReference type="ARBA" id="ARBA00022692"/>
    </source>
</evidence>
<comment type="caution">
    <text evidence="7">The sequence shown here is derived from an EMBL/GenBank/DDBJ whole genome shotgun (WGS) entry which is preliminary data.</text>
</comment>
<reference evidence="7 8" key="1">
    <citation type="submission" date="2018-09" db="EMBL/GenBank/DDBJ databases">
        <authorList>
            <person name="Zhu H."/>
        </authorList>
    </citation>
    <scope>NUCLEOTIDE SEQUENCE [LARGE SCALE GENOMIC DNA]</scope>
    <source>
        <strain evidence="7 8">K1S02-61</strain>
    </source>
</reference>
<dbReference type="GO" id="GO:0016020">
    <property type="term" value="C:membrane"/>
    <property type="evidence" value="ECO:0007669"/>
    <property type="project" value="UniProtKB-SubCell"/>
</dbReference>
<dbReference type="GO" id="GO:0005506">
    <property type="term" value="F:iron ion binding"/>
    <property type="evidence" value="ECO:0007669"/>
    <property type="project" value="InterPro"/>
</dbReference>
<keyword evidence="2 5" id="KW-0812">Transmembrane</keyword>
<dbReference type="InterPro" id="IPR050307">
    <property type="entry name" value="Sterol_Desaturase_Related"/>
</dbReference>
<feature type="transmembrane region" description="Helical" evidence="5">
    <location>
        <begin position="45"/>
        <end position="63"/>
    </location>
</feature>
<evidence type="ECO:0000256" key="5">
    <source>
        <dbReference type="SAM" id="Phobius"/>
    </source>
</evidence>
<evidence type="ECO:0000313" key="7">
    <source>
        <dbReference type="EMBL" id="RJG27561.1"/>
    </source>
</evidence>
<dbReference type="Proteomes" id="UP000284006">
    <property type="component" value="Unassembled WGS sequence"/>
</dbReference>
<dbReference type="InterPro" id="IPR006694">
    <property type="entry name" value="Fatty_acid_hydroxylase"/>
</dbReference>
<proteinExistence type="predicted"/>
<feature type="transmembrane region" description="Helical" evidence="5">
    <location>
        <begin position="198"/>
        <end position="220"/>
    </location>
</feature>
<dbReference type="GO" id="GO:0016491">
    <property type="term" value="F:oxidoreductase activity"/>
    <property type="evidence" value="ECO:0007669"/>
    <property type="project" value="InterPro"/>
</dbReference>
<name>A0A418Y8I0_9BURK</name>
<gene>
    <name evidence="7" type="ORF">D3872_00865</name>
</gene>
<feature type="transmembrane region" description="Helical" evidence="5">
    <location>
        <begin position="139"/>
        <end position="160"/>
    </location>
</feature>
<dbReference type="PANTHER" id="PTHR11863">
    <property type="entry name" value="STEROL DESATURASE"/>
    <property type="match status" value="1"/>
</dbReference>
<evidence type="ECO:0000256" key="3">
    <source>
        <dbReference type="ARBA" id="ARBA00022989"/>
    </source>
</evidence>
<accession>A0A418Y8I0</accession>
<feature type="domain" description="Fatty acid hydroxylase" evidence="6">
    <location>
        <begin position="148"/>
        <end position="295"/>
    </location>
</feature>
<keyword evidence="4 5" id="KW-0472">Membrane</keyword>
<organism evidence="7 8">
    <name type="scientific">Massilia cavernae</name>
    <dbReference type="NCBI Taxonomy" id="2320864"/>
    <lineage>
        <taxon>Bacteria</taxon>
        <taxon>Pseudomonadati</taxon>
        <taxon>Pseudomonadota</taxon>
        <taxon>Betaproteobacteria</taxon>
        <taxon>Burkholderiales</taxon>
        <taxon>Oxalobacteraceae</taxon>
        <taxon>Telluria group</taxon>
        <taxon>Massilia</taxon>
    </lineage>
</organism>
<comment type="subcellular location">
    <subcellularLocation>
        <location evidence="1">Membrane</location>
    </subcellularLocation>
</comment>